<accession>A0A516V2K8</accession>
<dbReference type="AlphaFoldDB" id="A0A516V2K8"/>
<gene>
    <name evidence="2" type="ORF">FNZ56_02080</name>
</gene>
<dbReference type="OrthoDB" id="8478673at2"/>
<proteinExistence type="predicted"/>
<dbReference type="Proteomes" id="UP000315891">
    <property type="component" value="Chromosome"/>
</dbReference>
<protein>
    <recommendedName>
        <fullName evidence="1">HTH cro/C1-type domain-containing protein</fullName>
    </recommendedName>
</protein>
<keyword evidence="3" id="KW-1185">Reference proteome</keyword>
<dbReference type="InterPro" id="IPR001387">
    <property type="entry name" value="Cro/C1-type_HTH"/>
</dbReference>
<reference evidence="2 3" key="1">
    <citation type="submission" date="2019-07" db="EMBL/GenBank/DDBJ databases">
        <title>Lysobacter weifangensis sp. nov., isolated from bensulfuron-methyl contaminated farmland soil.</title>
        <authorList>
            <person name="Zhao H."/>
        </authorList>
    </citation>
    <scope>NUCLEOTIDE SEQUENCE [LARGE SCALE GENOMIC DNA]</scope>
    <source>
        <strain evidence="2 3">CC-Bw-6</strain>
    </source>
</reference>
<evidence type="ECO:0000313" key="3">
    <source>
        <dbReference type="Proteomes" id="UP000315891"/>
    </source>
</evidence>
<organism evidence="2 3">
    <name type="scientific">Pseudoluteimonas lycopersici</name>
    <dbReference type="NCBI Taxonomy" id="1324796"/>
    <lineage>
        <taxon>Bacteria</taxon>
        <taxon>Pseudomonadati</taxon>
        <taxon>Pseudomonadota</taxon>
        <taxon>Gammaproteobacteria</taxon>
        <taxon>Lysobacterales</taxon>
        <taxon>Lysobacteraceae</taxon>
        <taxon>Pseudoluteimonas</taxon>
    </lineage>
</organism>
<dbReference type="RefSeq" id="WP_143878262.1">
    <property type="nucleotide sequence ID" value="NZ_BAABLZ010000002.1"/>
</dbReference>
<sequence>MQSVLQSWAGLASHFIGECFDHSKPYIDRDFKGLDPLVRFVSAQLYIDCHLSSESVLLLILNQKEWDADLVARSVLEGSIKLVYMLHGGSDQQLRKADEFWNVLPLFSSIRHSERIHRLLGALNNPGDPQWIPFHDMLMTDEQISEIHARFSSKDRKKLEEAWSFAGISKWLSESQEPGLQKLANLAHGYGMSSHLLHKDADGVGMVWERYSRAPEAHDAVKLGHSARVVSDICSFAQLRLMSLLRASGQKTEIFSYLEKKYRLPLFDELSKASANFTKTEYGART</sequence>
<feature type="domain" description="HTH cro/C1-type" evidence="1">
    <location>
        <begin position="168"/>
        <end position="197"/>
    </location>
</feature>
<name>A0A516V2K8_9GAMM</name>
<evidence type="ECO:0000259" key="1">
    <source>
        <dbReference type="PROSITE" id="PS50943"/>
    </source>
</evidence>
<evidence type="ECO:0000313" key="2">
    <source>
        <dbReference type="EMBL" id="QDQ72747.1"/>
    </source>
</evidence>
<dbReference type="PROSITE" id="PS50943">
    <property type="entry name" value="HTH_CROC1"/>
    <property type="match status" value="1"/>
</dbReference>
<dbReference type="EMBL" id="CP041742">
    <property type="protein sequence ID" value="QDQ72747.1"/>
    <property type="molecule type" value="Genomic_DNA"/>
</dbReference>